<dbReference type="SUPFAM" id="SSF56784">
    <property type="entry name" value="HAD-like"/>
    <property type="match status" value="1"/>
</dbReference>
<dbReference type="GO" id="GO:0005886">
    <property type="term" value="C:plasma membrane"/>
    <property type="evidence" value="ECO:0007669"/>
    <property type="project" value="TreeGrafter"/>
</dbReference>
<feature type="binding site" evidence="17">
    <location>
        <position position="793"/>
    </location>
    <ligand>
        <name>Mg(2+)</name>
        <dbReference type="ChEBI" id="CHEBI:18420"/>
    </ligand>
</feature>
<sequence>YMVLLYFISSEERHLRANDREFNLSFKYANNAIKTSKYNVFTFLPLNLFEQFQRLANAYFVFLLILLLIPQISSLSWFTTVVPLLLVLSITLAKDLSDDITRHKNDKHVNNREVEVLIDGELKSEKWMNVQVGDIVKLENNEFVTADLLLLSSSEPLNLIYIETAELDGETNLKVKQALTLTGDLGNDIQKLAAFNGEVRCEPPNNRLDKFTGTLTLRGETFALDNERILLRGCTLRNTEWCFGLVVFGGPDTKLMQNSGKSIFKRTSIDRLMNVLVIFIFGFLAFLCTILSIGNGIWEYQEGNSFITFLPRADGANASLSAFLTFWSYVIILNTVVPISLYVSVEILRLGNSYFIDWDCKMYHVKSNTPAQARTTTLNEELGQIKYIFSDKTGTLTQNIMTFNRCSINGKSYGEVVDFAGQRVEVTEVKKVDFSWNSLADPKFCFHDHKLVEAVKSGSPEVQAFFRLLALCHTVMPEEKTEGELFYQAQSPDEGALVTAARNFGFVFRSRTPETISLVEMGVPTTYELLAVLDFNNVRKRMSVIVRSPEGKLTLYCKGADTIIYERLHPSTSKLMEVTTEHLNEYAGEGLRTLALAYKDLDEDEFEKWKERHHEASTTLEDREAKLDTIYEEIEKDLLLLGASAVEDKLQDGVPQTIEQLAKADIKIWVLTGDKQETAENIGYSCNMLREEMKEIFIVASNTAEEVREELKSRLLGKKSQVVEDEKVDGEYGLVINGHSLAFALQKDVHLELLRTACMCQTVICCRVTPLQKAQVVELVKKHKKVVTLAIGDGANDVSMIKTAHIGVGISGQEGMQAVLSSDFSFAQFRYLQRLLLVHGRWSYLRMCKFLRYFFYKNFTFTFVHFWYGFFCGFSAQLGLDTYYWTAVNQFFLWGSLSVYFAVTFTMYSNGMYLIFTSSFPFIGTARNSLNQPNVWLTIFLTTILCILPVVAKRFLFIQLKPTINDKVRQAKAVPPPPPRKFPRRRISTRRSGYAFSHARGYGDLVTSGRFLRIPVKSRPALFPHTDTPVADSTPQTYRTIFEEAQSP</sequence>
<dbReference type="PANTHER" id="PTHR24092:SF177">
    <property type="entry name" value="PHOSPHOLIPID-TRANSPORTING ATPASE"/>
    <property type="match status" value="1"/>
</dbReference>
<dbReference type="Pfam" id="PF16209">
    <property type="entry name" value="PhoLip_ATPase_N"/>
    <property type="match status" value="1"/>
</dbReference>
<feature type="binding site" evidence="16">
    <location>
        <position position="558"/>
    </location>
    <ligand>
        <name>ATP</name>
        <dbReference type="ChEBI" id="CHEBI:30616"/>
    </ligand>
</feature>
<dbReference type="CDD" id="cd02073">
    <property type="entry name" value="P-type_ATPase_APLT_Dnf-like"/>
    <property type="match status" value="1"/>
</dbReference>
<feature type="transmembrane region" description="Helical" evidence="18">
    <location>
        <begin position="275"/>
        <end position="298"/>
    </location>
</feature>
<accession>A0A673GTH4</accession>
<evidence type="ECO:0000256" key="8">
    <source>
        <dbReference type="ARBA" id="ARBA00022840"/>
    </source>
</evidence>
<dbReference type="InterPro" id="IPR018303">
    <property type="entry name" value="ATPase_P-typ_P_site"/>
</dbReference>
<keyword evidence="5 18" id="KW-0812">Transmembrane</keyword>
<keyword evidence="4" id="KW-0813">Transport</keyword>
<dbReference type="PRINTS" id="PR00119">
    <property type="entry name" value="CATATPASE"/>
</dbReference>
<dbReference type="GO" id="GO:0016887">
    <property type="term" value="F:ATP hydrolysis activity"/>
    <property type="evidence" value="ECO:0007669"/>
    <property type="project" value="InterPro"/>
</dbReference>
<dbReference type="GO" id="GO:0005802">
    <property type="term" value="C:trans-Golgi network"/>
    <property type="evidence" value="ECO:0007669"/>
    <property type="project" value="TreeGrafter"/>
</dbReference>
<evidence type="ECO:0000256" key="15">
    <source>
        <dbReference type="PIRSR" id="PIRSR606539-1"/>
    </source>
</evidence>
<dbReference type="SUPFAM" id="SSF81660">
    <property type="entry name" value="Metal cation-transporting ATPase, ATP-binding domain N"/>
    <property type="match status" value="1"/>
</dbReference>
<dbReference type="SFLD" id="SFLDS00003">
    <property type="entry name" value="Haloacid_Dehalogenase"/>
    <property type="match status" value="1"/>
</dbReference>
<dbReference type="FunFam" id="2.70.150.10:FF:000025">
    <property type="entry name" value="Phospholipid-transporting ATPase"/>
    <property type="match status" value="1"/>
</dbReference>
<dbReference type="SUPFAM" id="SSF81653">
    <property type="entry name" value="Calcium ATPase, transduction domain A"/>
    <property type="match status" value="1"/>
</dbReference>
<dbReference type="NCBIfam" id="TIGR01652">
    <property type="entry name" value="ATPase-Plipid"/>
    <property type="match status" value="1"/>
</dbReference>
<feature type="binding site" evidence="16">
    <location>
        <position position="673"/>
    </location>
    <ligand>
        <name>ATP</name>
        <dbReference type="ChEBI" id="CHEBI:30616"/>
    </ligand>
</feature>
<evidence type="ECO:0000259" key="20">
    <source>
        <dbReference type="Pfam" id="PF16212"/>
    </source>
</evidence>
<evidence type="ECO:0000259" key="19">
    <source>
        <dbReference type="Pfam" id="PF16209"/>
    </source>
</evidence>
<evidence type="ECO:0000256" key="11">
    <source>
        <dbReference type="ARBA" id="ARBA00022989"/>
    </source>
</evidence>
<dbReference type="GO" id="GO:0000287">
    <property type="term" value="F:magnesium ion binding"/>
    <property type="evidence" value="ECO:0007669"/>
    <property type="project" value="UniProtKB-UniRule"/>
</dbReference>
<keyword evidence="8 16" id="KW-0067">ATP-binding</keyword>
<keyword evidence="11 18" id="KW-1133">Transmembrane helix</keyword>
<comment type="caution">
    <text evidence="18">Lacks conserved residue(s) required for the propagation of feature annotation.</text>
</comment>
<dbReference type="EC" id="7.6.2.1" evidence="18"/>
<evidence type="ECO:0000256" key="2">
    <source>
        <dbReference type="ARBA" id="ARBA00004127"/>
    </source>
</evidence>
<comment type="cofactor">
    <cofactor evidence="1 17">
        <name>Mg(2+)</name>
        <dbReference type="ChEBI" id="CHEBI:18420"/>
    </cofactor>
</comment>
<evidence type="ECO:0000313" key="21">
    <source>
        <dbReference type="Ensembl" id="ENSSRHP00000016748.1"/>
    </source>
</evidence>
<feature type="binding site" evidence="16">
    <location>
        <position position="592"/>
    </location>
    <ligand>
        <name>ATP</name>
        <dbReference type="ChEBI" id="CHEBI:30616"/>
    </ligand>
</feature>
<feature type="binding site" evidence="16">
    <location>
        <position position="672"/>
    </location>
    <ligand>
        <name>ATP</name>
        <dbReference type="ChEBI" id="CHEBI:30616"/>
    </ligand>
</feature>
<evidence type="ECO:0000256" key="7">
    <source>
        <dbReference type="ARBA" id="ARBA00022741"/>
    </source>
</evidence>
<feature type="domain" description="P-type ATPase N-terminal" evidence="19">
    <location>
        <begin position="16"/>
        <end position="81"/>
    </location>
</feature>
<dbReference type="GO" id="GO:0007030">
    <property type="term" value="P:Golgi organization"/>
    <property type="evidence" value="ECO:0007669"/>
    <property type="project" value="TreeGrafter"/>
</dbReference>
<gene>
    <name evidence="21" type="primary">LOC107744118</name>
</gene>
<evidence type="ECO:0000256" key="10">
    <source>
        <dbReference type="ARBA" id="ARBA00022967"/>
    </source>
</evidence>
<evidence type="ECO:0000256" key="12">
    <source>
        <dbReference type="ARBA" id="ARBA00023055"/>
    </source>
</evidence>
<dbReference type="SFLD" id="SFLDG00002">
    <property type="entry name" value="C1.7:_P-type_atpase_like"/>
    <property type="match status" value="1"/>
</dbReference>
<keyword evidence="6 17" id="KW-0479">Metal-binding</keyword>
<dbReference type="PROSITE" id="PS00154">
    <property type="entry name" value="ATPASE_E1_E2"/>
    <property type="match status" value="1"/>
</dbReference>
<feature type="transmembrane region" description="Helical" evidence="18">
    <location>
        <begin position="935"/>
        <end position="952"/>
    </location>
</feature>
<feature type="binding site" evidence="16">
    <location>
        <position position="797"/>
    </location>
    <ligand>
        <name>ATP</name>
        <dbReference type="ChEBI" id="CHEBI:30616"/>
    </ligand>
</feature>
<feature type="active site" description="4-aspartylphosphate intermediate" evidence="15">
    <location>
        <position position="391"/>
    </location>
</feature>
<dbReference type="InterPro" id="IPR006539">
    <property type="entry name" value="P-type_ATPase_IV"/>
</dbReference>
<dbReference type="InterPro" id="IPR023299">
    <property type="entry name" value="ATPase_P-typ_cyto_dom_N"/>
</dbReference>
<comment type="similarity">
    <text evidence="3 18">Belongs to the cation transport ATPase (P-type) (TC 3.A.3) family. Type IV subfamily.</text>
</comment>
<dbReference type="InterPro" id="IPR001757">
    <property type="entry name" value="P_typ_ATPase"/>
</dbReference>
<keyword evidence="13 18" id="KW-0472">Membrane</keyword>
<feature type="binding site" evidence="17">
    <location>
        <position position="797"/>
    </location>
    <ligand>
        <name>Mg(2+)</name>
        <dbReference type="ChEBI" id="CHEBI:18420"/>
    </ligand>
</feature>
<dbReference type="InterPro" id="IPR032631">
    <property type="entry name" value="P-type_ATPase_N"/>
</dbReference>
<reference evidence="21" key="2">
    <citation type="submission" date="2025-09" db="UniProtKB">
        <authorList>
            <consortium name="Ensembl"/>
        </authorList>
    </citation>
    <scope>IDENTIFICATION</scope>
</reference>
<evidence type="ECO:0000313" key="22">
    <source>
        <dbReference type="Proteomes" id="UP000472270"/>
    </source>
</evidence>
<dbReference type="InterPro" id="IPR032630">
    <property type="entry name" value="P_typ_ATPase_c"/>
</dbReference>
<comment type="subcellular location">
    <subcellularLocation>
        <location evidence="2">Endomembrane system</location>
        <topology evidence="2">Multi-pass membrane protein</topology>
    </subcellularLocation>
    <subcellularLocation>
        <location evidence="18">Membrane</location>
        <topology evidence="18">Multi-pass membrane protein</topology>
    </subcellularLocation>
</comment>
<dbReference type="Gene3D" id="2.70.150.10">
    <property type="entry name" value="Calcium-transporting ATPase, cytoplasmic transduction domain A"/>
    <property type="match status" value="1"/>
</dbReference>
<keyword evidence="10 18" id="KW-1278">Translocase</keyword>
<evidence type="ECO:0000256" key="5">
    <source>
        <dbReference type="ARBA" id="ARBA00022692"/>
    </source>
</evidence>
<evidence type="ECO:0000256" key="18">
    <source>
        <dbReference type="RuleBase" id="RU362033"/>
    </source>
</evidence>
<organism evidence="21 22">
    <name type="scientific">Sinocyclocheilus rhinocerous</name>
    <dbReference type="NCBI Taxonomy" id="307959"/>
    <lineage>
        <taxon>Eukaryota</taxon>
        <taxon>Metazoa</taxon>
        <taxon>Chordata</taxon>
        <taxon>Craniata</taxon>
        <taxon>Vertebrata</taxon>
        <taxon>Euteleostomi</taxon>
        <taxon>Actinopterygii</taxon>
        <taxon>Neopterygii</taxon>
        <taxon>Teleostei</taxon>
        <taxon>Ostariophysi</taxon>
        <taxon>Cypriniformes</taxon>
        <taxon>Cyprinidae</taxon>
        <taxon>Cyprininae</taxon>
        <taxon>Sinocyclocheilus</taxon>
    </lineage>
</organism>
<feature type="binding site" evidence="16">
    <location>
        <position position="535"/>
    </location>
    <ligand>
        <name>ATP</name>
        <dbReference type="ChEBI" id="CHEBI:30616"/>
    </ligand>
</feature>
<dbReference type="SUPFAM" id="SSF81665">
    <property type="entry name" value="Calcium ATPase, transmembrane domain M"/>
    <property type="match status" value="1"/>
</dbReference>
<dbReference type="AlphaFoldDB" id="A0A673GTH4"/>
<dbReference type="PANTHER" id="PTHR24092">
    <property type="entry name" value="PROBABLE PHOSPHOLIPID-TRANSPORTING ATPASE"/>
    <property type="match status" value="1"/>
</dbReference>
<name>A0A673GTH4_9TELE</name>
<dbReference type="Pfam" id="PF13246">
    <property type="entry name" value="Cation_ATPase"/>
    <property type="match status" value="1"/>
</dbReference>
<dbReference type="Gene3D" id="3.40.1110.10">
    <property type="entry name" value="Calcium-transporting ATPase, cytoplasmic domain N"/>
    <property type="match status" value="1"/>
</dbReference>
<feature type="binding site" evidence="16">
    <location>
        <position position="674"/>
    </location>
    <ligand>
        <name>ATP</name>
        <dbReference type="ChEBI" id="CHEBI:30616"/>
    </ligand>
</feature>
<feature type="binding site" evidence="16">
    <location>
        <position position="773"/>
    </location>
    <ligand>
        <name>ATP</name>
        <dbReference type="ChEBI" id="CHEBI:30616"/>
    </ligand>
</feature>
<dbReference type="Proteomes" id="UP000472270">
    <property type="component" value="Unassembled WGS sequence"/>
</dbReference>
<dbReference type="InterPro" id="IPR023214">
    <property type="entry name" value="HAD_sf"/>
</dbReference>
<dbReference type="InterPro" id="IPR044492">
    <property type="entry name" value="P_typ_ATPase_HD_dom"/>
</dbReference>
<feature type="binding site" evidence="16">
    <location>
        <position position="796"/>
    </location>
    <ligand>
        <name>ATP</name>
        <dbReference type="ChEBI" id="CHEBI:30616"/>
    </ligand>
</feature>
<protein>
    <recommendedName>
        <fullName evidence="18">Phospholipid-transporting ATPase</fullName>
        <ecNumber evidence="18">7.6.2.1</ecNumber>
    </recommendedName>
</protein>
<feature type="binding site" evidence="16">
    <location>
        <position position="767"/>
    </location>
    <ligand>
        <name>ATP</name>
        <dbReference type="ChEBI" id="CHEBI:30616"/>
    </ligand>
</feature>
<keyword evidence="22" id="KW-1185">Reference proteome</keyword>
<dbReference type="SFLD" id="SFLDF00027">
    <property type="entry name" value="p-type_atpase"/>
    <property type="match status" value="1"/>
</dbReference>
<dbReference type="GO" id="GO:0140345">
    <property type="term" value="F:phosphatidylcholine flippase activity"/>
    <property type="evidence" value="ECO:0007669"/>
    <property type="project" value="UniProtKB-ARBA"/>
</dbReference>
<dbReference type="FunFam" id="3.40.50.1000:FF:000014">
    <property type="entry name" value="Phospholipid-transporting ATPase"/>
    <property type="match status" value="1"/>
</dbReference>
<dbReference type="FunFam" id="3.40.50.1000:FF:000001">
    <property type="entry name" value="Phospholipid-transporting ATPase IC"/>
    <property type="match status" value="1"/>
</dbReference>
<evidence type="ECO:0000256" key="4">
    <source>
        <dbReference type="ARBA" id="ARBA00022448"/>
    </source>
</evidence>
<feature type="transmembrane region" description="Helical" evidence="18">
    <location>
        <begin position="318"/>
        <end position="343"/>
    </location>
</feature>
<evidence type="ECO:0000256" key="1">
    <source>
        <dbReference type="ARBA" id="ARBA00001946"/>
    </source>
</evidence>
<feature type="transmembrane region" description="Helical" evidence="18">
    <location>
        <begin position="854"/>
        <end position="876"/>
    </location>
</feature>
<keyword evidence="9 17" id="KW-0460">Magnesium</keyword>
<reference evidence="21" key="1">
    <citation type="submission" date="2025-08" db="UniProtKB">
        <authorList>
            <consortium name="Ensembl"/>
        </authorList>
    </citation>
    <scope>IDENTIFICATION</scope>
</reference>
<dbReference type="FunFam" id="3.40.1110.10:FF:000188">
    <property type="entry name" value="Phospholipid-transporting ATPase"/>
    <property type="match status" value="1"/>
</dbReference>
<dbReference type="InterPro" id="IPR023298">
    <property type="entry name" value="ATPase_P-typ_TM_dom_sf"/>
</dbReference>
<keyword evidence="12" id="KW-0445">Lipid transport</keyword>
<dbReference type="GO" id="GO:0045332">
    <property type="term" value="P:phospholipid translocation"/>
    <property type="evidence" value="ECO:0007669"/>
    <property type="project" value="TreeGrafter"/>
</dbReference>
<feature type="binding site" evidence="16">
    <location>
        <position position="392"/>
    </location>
    <ligand>
        <name>ATP</name>
        <dbReference type="ChEBI" id="CHEBI:30616"/>
    </ligand>
</feature>
<comment type="catalytic activity">
    <reaction evidence="14 18">
        <text>ATP + H2O + phospholipidSide 1 = ADP + phosphate + phospholipidSide 2.</text>
        <dbReference type="EC" id="7.6.2.1"/>
    </reaction>
</comment>
<dbReference type="Gene3D" id="3.40.50.1000">
    <property type="entry name" value="HAD superfamily/HAD-like"/>
    <property type="match status" value="1"/>
</dbReference>
<proteinExistence type="inferred from homology"/>
<dbReference type="InterPro" id="IPR008250">
    <property type="entry name" value="ATPase_P-typ_transduc_dom_A_sf"/>
</dbReference>
<feature type="binding site" evidence="16">
    <location>
        <position position="391"/>
    </location>
    <ligand>
        <name>ATP</name>
        <dbReference type="ChEBI" id="CHEBI:30616"/>
    </ligand>
</feature>
<dbReference type="NCBIfam" id="TIGR01494">
    <property type="entry name" value="ATPase_P-type"/>
    <property type="match status" value="1"/>
</dbReference>
<evidence type="ECO:0000256" key="16">
    <source>
        <dbReference type="PIRSR" id="PIRSR606539-2"/>
    </source>
</evidence>
<feature type="domain" description="P-type ATPase C-terminal" evidence="20">
    <location>
        <begin position="819"/>
        <end position="877"/>
    </location>
</feature>
<feature type="binding site" evidence="16">
    <location>
        <position position="494"/>
    </location>
    <ligand>
        <name>ATP</name>
        <dbReference type="ChEBI" id="CHEBI:30616"/>
    </ligand>
</feature>
<dbReference type="Pfam" id="PF16212">
    <property type="entry name" value="PhoLip_ATPase_C"/>
    <property type="match status" value="1"/>
</dbReference>
<feature type="binding site" evidence="17">
    <location>
        <position position="393"/>
    </location>
    <ligand>
        <name>Mg(2+)</name>
        <dbReference type="ChEBI" id="CHEBI:18420"/>
    </ligand>
</feature>
<keyword evidence="7 16" id="KW-0547">Nucleotide-binding</keyword>
<dbReference type="Ensembl" id="ENSSRHT00000017298.1">
    <property type="protein sequence ID" value="ENSSRHP00000016748.1"/>
    <property type="gene ID" value="ENSSRHG00000007922.1"/>
</dbReference>
<feature type="binding site" evidence="17">
    <location>
        <position position="391"/>
    </location>
    <ligand>
        <name>Mg(2+)</name>
        <dbReference type="ChEBI" id="CHEBI:18420"/>
    </ligand>
</feature>
<evidence type="ECO:0000256" key="3">
    <source>
        <dbReference type="ARBA" id="ARBA00008109"/>
    </source>
</evidence>
<evidence type="ECO:0000256" key="9">
    <source>
        <dbReference type="ARBA" id="ARBA00022842"/>
    </source>
</evidence>
<feature type="binding site" evidence="16">
    <location>
        <position position="393"/>
    </location>
    <ligand>
        <name>ATP</name>
        <dbReference type="ChEBI" id="CHEBI:30616"/>
    </ligand>
</feature>
<dbReference type="InterPro" id="IPR036412">
    <property type="entry name" value="HAD-like_sf"/>
</dbReference>
<evidence type="ECO:0000256" key="13">
    <source>
        <dbReference type="ARBA" id="ARBA00023136"/>
    </source>
</evidence>
<evidence type="ECO:0000256" key="17">
    <source>
        <dbReference type="PIRSR" id="PIRSR606539-3"/>
    </source>
</evidence>
<dbReference type="GO" id="GO:0005524">
    <property type="term" value="F:ATP binding"/>
    <property type="evidence" value="ECO:0007669"/>
    <property type="project" value="UniProtKB-UniRule"/>
</dbReference>
<evidence type="ECO:0000256" key="6">
    <source>
        <dbReference type="ARBA" id="ARBA00022723"/>
    </source>
</evidence>
<evidence type="ECO:0000256" key="14">
    <source>
        <dbReference type="ARBA" id="ARBA00034036"/>
    </source>
</evidence>